<evidence type="ECO:0000313" key="3">
    <source>
        <dbReference type="EMBL" id="KAH7126904.1"/>
    </source>
</evidence>
<dbReference type="InterPro" id="IPR018627">
    <property type="entry name" value="ELP6"/>
</dbReference>
<name>A0A9P9IPV2_9PLEO</name>
<reference evidence="3" key="1">
    <citation type="journal article" date="2021" name="Nat. Commun.">
        <title>Genetic determinants of endophytism in the Arabidopsis root mycobiome.</title>
        <authorList>
            <person name="Mesny F."/>
            <person name="Miyauchi S."/>
            <person name="Thiergart T."/>
            <person name="Pickel B."/>
            <person name="Atanasova L."/>
            <person name="Karlsson M."/>
            <person name="Huettel B."/>
            <person name="Barry K.W."/>
            <person name="Haridas S."/>
            <person name="Chen C."/>
            <person name="Bauer D."/>
            <person name="Andreopoulos W."/>
            <person name="Pangilinan J."/>
            <person name="LaButti K."/>
            <person name="Riley R."/>
            <person name="Lipzen A."/>
            <person name="Clum A."/>
            <person name="Drula E."/>
            <person name="Henrissat B."/>
            <person name="Kohler A."/>
            <person name="Grigoriev I.V."/>
            <person name="Martin F.M."/>
            <person name="Hacquard S."/>
        </authorList>
    </citation>
    <scope>NUCLEOTIDE SEQUENCE</scope>
    <source>
        <strain evidence="3">MPI-CAGE-CH-0243</strain>
    </source>
</reference>
<protein>
    <recommendedName>
        <fullName evidence="5">Elongator complex protein 6</fullName>
    </recommendedName>
</protein>
<sequence length="344" mass="36983">MPPSSRIPPLLQPYTALPTQDSIVLTTSTLGASSNWLLIRFLCEALGRTSSSYDENKNDNADTKVILVSWMRDWEFWKSEARKGGGLDLERLKREGRLAWVDGVGGIFLPETKETDTAKATIPEVTTRPARTIIPTRGPAPGRGGPAGAAISTAVPKAHSPISQTVIPVSGSFTLRNATLPHLRETIKSALQYLHPGPLNHSSPSQTQPRTLLVLDTPSLLLAAHPGITPSSLSATIMTLHTLTTHILLHIPADDALLSLSTPPQPLEIDARNFLVKMAHVSERVLACRVLDTGVARDVSGVVRITGGRDGNGEEEEERGRGREFLYRVGGDGGVRVFERGAGG</sequence>
<keyword evidence="4" id="KW-1185">Reference proteome</keyword>
<evidence type="ECO:0000256" key="1">
    <source>
        <dbReference type="ARBA" id="ARBA00005043"/>
    </source>
</evidence>
<comment type="similarity">
    <text evidence="2">Belongs to the ELP6 family.</text>
</comment>
<dbReference type="AlphaFoldDB" id="A0A9P9IPV2"/>
<comment type="caution">
    <text evidence="3">The sequence shown here is derived from an EMBL/GenBank/DDBJ whole genome shotgun (WGS) entry which is preliminary data.</text>
</comment>
<proteinExistence type="inferred from homology"/>
<accession>A0A9P9IPV2</accession>
<dbReference type="PANTHER" id="PTHR16184:SF6">
    <property type="entry name" value="ELONGATOR COMPLEX PROTEIN 6"/>
    <property type="match status" value="1"/>
</dbReference>
<gene>
    <name evidence="3" type="ORF">B0J11DRAFT_485737</name>
</gene>
<evidence type="ECO:0000313" key="4">
    <source>
        <dbReference type="Proteomes" id="UP000700596"/>
    </source>
</evidence>
<evidence type="ECO:0000256" key="2">
    <source>
        <dbReference type="ARBA" id="ARBA00008837"/>
    </source>
</evidence>
<dbReference type="OrthoDB" id="9995306at2759"/>
<dbReference type="Proteomes" id="UP000700596">
    <property type="component" value="Unassembled WGS sequence"/>
</dbReference>
<organism evidence="3 4">
    <name type="scientific">Dendryphion nanum</name>
    <dbReference type="NCBI Taxonomy" id="256645"/>
    <lineage>
        <taxon>Eukaryota</taxon>
        <taxon>Fungi</taxon>
        <taxon>Dikarya</taxon>
        <taxon>Ascomycota</taxon>
        <taxon>Pezizomycotina</taxon>
        <taxon>Dothideomycetes</taxon>
        <taxon>Pleosporomycetidae</taxon>
        <taxon>Pleosporales</taxon>
        <taxon>Torulaceae</taxon>
        <taxon>Dendryphion</taxon>
    </lineage>
</organism>
<comment type="pathway">
    <text evidence="1">tRNA modification; 5-methoxycarbonylmethyl-2-thiouridine-tRNA biosynthesis.</text>
</comment>
<dbReference type="InterPro" id="IPR027417">
    <property type="entry name" value="P-loop_NTPase"/>
</dbReference>
<dbReference type="GO" id="GO:0033588">
    <property type="term" value="C:elongator holoenzyme complex"/>
    <property type="evidence" value="ECO:0007669"/>
    <property type="project" value="InterPro"/>
</dbReference>
<dbReference type="PANTHER" id="PTHR16184">
    <property type="entry name" value="ELONGATOR COMPLEX PROTEIN 6"/>
    <property type="match status" value="1"/>
</dbReference>
<dbReference type="GO" id="GO:0002098">
    <property type="term" value="P:tRNA wobble uridine modification"/>
    <property type="evidence" value="ECO:0007669"/>
    <property type="project" value="InterPro"/>
</dbReference>
<dbReference type="Gene3D" id="3.40.50.300">
    <property type="entry name" value="P-loop containing nucleotide triphosphate hydrolases"/>
    <property type="match status" value="1"/>
</dbReference>
<evidence type="ECO:0008006" key="5">
    <source>
        <dbReference type="Google" id="ProtNLM"/>
    </source>
</evidence>
<dbReference type="EMBL" id="JAGMWT010000006">
    <property type="protein sequence ID" value="KAH7126904.1"/>
    <property type="molecule type" value="Genomic_DNA"/>
</dbReference>